<proteinExistence type="inferred from homology"/>
<keyword evidence="4" id="KW-1185">Reference proteome</keyword>
<feature type="transmembrane region" description="Helical" evidence="2">
    <location>
        <begin position="305"/>
        <end position="325"/>
    </location>
</feature>
<dbReference type="STRING" id="1287727.SAMN05443999_102264"/>
<feature type="transmembrane region" description="Helical" evidence="2">
    <location>
        <begin position="109"/>
        <end position="131"/>
    </location>
</feature>
<feature type="transmembrane region" description="Helical" evidence="2">
    <location>
        <begin position="177"/>
        <end position="198"/>
    </location>
</feature>
<dbReference type="RefSeq" id="WP_245770592.1">
    <property type="nucleotide sequence ID" value="NZ_FOAG01000002.1"/>
</dbReference>
<feature type="transmembrane region" description="Helical" evidence="2">
    <location>
        <begin position="346"/>
        <end position="366"/>
    </location>
</feature>
<dbReference type="AlphaFoldDB" id="A0A1H7JVT8"/>
<sequence>MSEAPAIGRADSAPRLPGFALFAALLAAAGLPLYIHAPKFYVDEYGVSLAALGSALFALRLIDVVQDPLLGRLSARLKAHRAASVGVAVAVMAAAMLGLFAVTPPVAPLLWFAVMLVLVFSAFSYLTICFYAQGVASAGRLPGQGHLRLARWRETGALIGICAAAVAPIVLGGHGGFAVAFVLLAGAAMLAMTGQWQAADVPEGTGFGPVLRDAVARRLLIVALFNATPVAVSSTLFLFFVESRLQAPGWEGAYLLLFFLSAAVAAPVWGQLAETHGAKRVLLAGMVLSIAAFAGAVTLGAGDLWAFGVICVASGAALGADMTLLPALFARRMAQVSPGAAEGFGLWSFVSKLTLALAAVALLPLLEAGGFRAGQDNDAEALRLLSLLYGGLPCALKLIAIALLARTPIKERI</sequence>
<protein>
    <submittedName>
        <fullName evidence="3">Glycoside/pentoside/hexuronide:cation symporter, GPH family</fullName>
    </submittedName>
</protein>
<gene>
    <name evidence="3" type="ORF">SAMN05443999_102264</name>
</gene>
<evidence type="ECO:0000256" key="1">
    <source>
        <dbReference type="ARBA" id="ARBA00009617"/>
    </source>
</evidence>
<dbReference type="Proteomes" id="UP000199582">
    <property type="component" value="Unassembled WGS sequence"/>
</dbReference>
<dbReference type="PANTHER" id="PTHR11328">
    <property type="entry name" value="MAJOR FACILITATOR SUPERFAMILY DOMAIN-CONTAINING PROTEIN"/>
    <property type="match status" value="1"/>
</dbReference>
<dbReference type="PANTHER" id="PTHR11328:SF24">
    <property type="entry name" value="MAJOR FACILITATOR SUPERFAMILY (MFS) PROFILE DOMAIN-CONTAINING PROTEIN"/>
    <property type="match status" value="1"/>
</dbReference>
<dbReference type="GO" id="GO:0008643">
    <property type="term" value="P:carbohydrate transport"/>
    <property type="evidence" value="ECO:0007669"/>
    <property type="project" value="InterPro"/>
</dbReference>
<accession>A0A1H7JVT8</accession>
<reference evidence="3 4" key="1">
    <citation type="submission" date="2016-10" db="EMBL/GenBank/DDBJ databases">
        <authorList>
            <person name="de Groot N.N."/>
        </authorList>
    </citation>
    <scope>NUCLEOTIDE SEQUENCE [LARGE SCALE GENOMIC DNA]</scope>
    <source>
        <strain evidence="3 4">DSM 100674</strain>
    </source>
</reference>
<dbReference type="GO" id="GO:0015293">
    <property type="term" value="F:symporter activity"/>
    <property type="evidence" value="ECO:0007669"/>
    <property type="project" value="InterPro"/>
</dbReference>
<feature type="transmembrane region" description="Helical" evidence="2">
    <location>
        <begin position="281"/>
        <end position="299"/>
    </location>
</feature>
<dbReference type="GO" id="GO:0005886">
    <property type="term" value="C:plasma membrane"/>
    <property type="evidence" value="ECO:0007669"/>
    <property type="project" value="TreeGrafter"/>
</dbReference>
<comment type="similarity">
    <text evidence="1">Belongs to the sodium:galactoside symporter (TC 2.A.2) family.</text>
</comment>
<dbReference type="Pfam" id="PF13347">
    <property type="entry name" value="MFS_2"/>
    <property type="match status" value="1"/>
</dbReference>
<dbReference type="Gene3D" id="1.20.1250.20">
    <property type="entry name" value="MFS general substrate transporter like domains"/>
    <property type="match status" value="2"/>
</dbReference>
<dbReference type="SUPFAM" id="SSF103473">
    <property type="entry name" value="MFS general substrate transporter"/>
    <property type="match status" value="2"/>
</dbReference>
<feature type="transmembrane region" description="Helical" evidence="2">
    <location>
        <begin position="16"/>
        <end position="35"/>
    </location>
</feature>
<feature type="transmembrane region" description="Helical" evidence="2">
    <location>
        <begin position="219"/>
        <end position="240"/>
    </location>
</feature>
<dbReference type="InterPro" id="IPR039672">
    <property type="entry name" value="MFS_2"/>
</dbReference>
<feature type="transmembrane region" description="Helical" evidence="2">
    <location>
        <begin position="47"/>
        <end position="70"/>
    </location>
</feature>
<feature type="transmembrane region" description="Helical" evidence="2">
    <location>
        <begin position="252"/>
        <end position="269"/>
    </location>
</feature>
<feature type="transmembrane region" description="Helical" evidence="2">
    <location>
        <begin position="152"/>
        <end position="171"/>
    </location>
</feature>
<feature type="transmembrane region" description="Helical" evidence="2">
    <location>
        <begin position="386"/>
        <end position="405"/>
    </location>
</feature>
<evidence type="ECO:0000313" key="4">
    <source>
        <dbReference type="Proteomes" id="UP000199582"/>
    </source>
</evidence>
<name>A0A1H7JVT8_9RHOB</name>
<dbReference type="EMBL" id="FOAG01000002">
    <property type="protein sequence ID" value="SEK78831.1"/>
    <property type="molecule type" value="Genomic_DNA"/>
</dbReference>
<keyword evidence="2" id="KW-0472">Membrane</keyword>
<organism evidence="3 4">
    <name type="scientific">Roseovarius azorensis</name>
    <dbReference type="NCBI Taxonomy" id="1287727"/>
    <lineage>
        <taxon>Bacteria</taxon>
        <taxon>Pseudomonadati</taxon>
        <taxon>Pseudomonadota</taxon>
        <taxon>Alphaproteobacteria</taxon>
        <taxon>Rhodobacterales</taxon>
        <taxon>Roseobacteraceae</taxon>
        <taxon>Roseovarius</taxon>
    </lineage>
</organism>
<dbReference type="InterPro" id="IPR036259">
    <property type="entry name" value="MFS_trans_sf"/>
</dbReference>
<evidence type="ECO:0000313" key="3">
    <source>
        <dbReference type="EMBL" id="SEK78831.1"/>
    </source>
</evidence>
<keyword evidence="2" id="KW-0812">Transmembrane</keyword>
<feature type="transmembrane region" description="Helical" evidence="2">
    <location>
        <begin position="82"/>
        <end position="103"/>
    </location>
</feature>
<keyword evidence="2" id="KW-1133">Transmembrane helix</keyword>
<evidence type="ECO:0000256" key="2">
    <source>
        <dbReference type="SAM" id="Phobius"/>
    </source>
</evidence>